<name>A0AAU7PFK1_9VIRU</name>
<protein>
    <submittedName>
        <fullName evidence="1">Uncharacterized protein</fullName>
    </submittedName>
</protein>
<sequence length="63" mass="7245">MINLDRSLPVVIPQPGVSFGSPYGTPESMLAIRRQMQMLIVQKCIDDPLFFFKYVAAWNKKRT</sequence>
<reference evidence="1" key="1">
    <citation type="submission" date="2024-05" db="EMBL/GenBank/DDBJ databases">
        <title>Isolation and characterization of the novel Burkholderia jumbo bacteriophage Surprise13.</title>
        <authorList>
            <person name="Supina B.S.I."/>
            <person name="Dennis J."/>
        </authorList>
    </citation>
    <scope>NUCLEOTIDE SEQUENCE</scope>
</reference>
<accession>A0AAU7PFK1</accession>
<proteinExistence type="predicted"/>
<evidence type="ECO:0000313" key="1">
    <source>
        <dbReference type="EMBL" id="XBS47755.1"/>
    </source>
</evidence>
<gene>
    <name evidence="1" type="ORF">SURPRISE13_227</name>
</gene>
<dbReference type="EMBL" id="PP856017">
    <property type="protein sequence ID" value="XBS47755.1"/>
    <property type="molecule type" value="Genomic_DNA"/>
</dbReference>
<organism evidence="1">
    <name type="scientific">Burkholderia phage vB_BgluM-SURPRISE13</name>
    <dbReference type="NCBI Taxonomy" id="3159457"/>
    <lineage>
        <taxon>Viruses</taxon>
    </lineage>
</organism>